<gene>
    <name evidence="3" type="ORF">CC78DRAFT_568059</name>
</gene>
<dbReference type="OrthoDB" id="160374at2759"/>
<organism evidence="3 4">
    <name type="scientific">Lojkania enalia</name>
    <dbReference type="NCBI Taxonomy" id="147567"/>
    <lineage>
        <taxon>Eukaryota</taxon>
        <taxon>Fungi</taxon>
        <taxon>Dikarya</taxon>
        <taxon>Ascomycota</taxon>
        <taxon>Pezizomycotina</taxon>
        <taxon>Dothideomycetes</taxon>
        <taxon>Pleosporomycetidae</taxon>
        <taxon>Pleosporales</taxon>
        <taxon>Pleosporales incertae sedis</taxon>
        <taxon>Lojkania</taxon>
    </lineage>
</organism>
<sequence>MAALSLGSASPLTPTLPRLLAIDKDWADLNEQIRQATHIIGLPDHWDTIQDAKGRSEVNHRLIRARAEWVLHWMLDKLKDQTEAGAQARANQRAWKLLDWMIHVVPTNRCATQLRDAEFLGVLEKTLQENSDKEIISQAQRAKDEEHSKDEESSETMQEGPSPSRKRKRSSSSTSTSPKKRALGLPGPEQLFLTVTLAVRSIVAKSESSEQGEGAIQAENMESALRTESAQAARILKFWLIAIHKRLALSRDLEFPDECLSLSLVQKIWESRITDANDSSEASAEQFSNECLIPTLYLYDILQIPGSNAPALDSNKAVDNAIHFLEKLLSQHLFAPSRTIFFLDASAAAASKNEARESKPKFFVDNLRPLRAQVEQIAEIQDASESVPEIFIPLLRMAPQLLDMAIRFSPSQTRRNKITENPWIQSVFIALAECAGCSLEAPKFVTSKASIDVLENLLAVISVRGVNVNAEILNDLFWFHSGAKFPLNQKRNIQWSLIAALIKVDPDFLISKPRSDSSDDRPEDLTAFLFDLISATSSEDNFWDSQKGERSDRSPIIQHDAWQDTIVQSIVVPIMLAYARSRDLLGFLQRWDEQLRQNVPTIRTPLRDIRRNIWENRKLCIEFSWLFEKFLTETQIVDVFTHHVDRIKSAQGSDVSLSEEAESFQYASSSAVMVRTILESLEHDETIEVLRPHLRSLLQVYVKIVQQDRYRSTVNMETCWMTLCQLLTVVWPIDLHGSPARQETFFQPIIDQARKDVAAGRRHQDEHRINSRTRAAALVFLLTACNHLRTVPRWEESIQGNVHRILKSLSINRLEPDDLSNMLEIFCVEFPQLIEYCDPEQRQKSLLDLISKVSKHVDDELGERVTTAFSQHVFSQSRSGTRDAYCSALLAAMEKAEDTAISRSQRESILNKITNILLSNPRDVDVYLSIMNHLMQLPNATSKVCSEGNTLYNVAQSLHNGNFESLSIMQGFQNLVRSTLHHLLMNKDQTQNKRFLDKFESKLASIFKKSRKCSPLKLAIMRGTVAVQNEDAIVPWDQYLALLDSCLKSETISIDYVLGAFNELPLEYLRGKGDLFISAQRILHAWVESKMNIDNLLGSSEITLTSVLPSHTWVLLYTALSRLSVFPDAAWFTKLSLALLRQVGTAEDNQAILRSAHNALASLSMAEKLGLISPLLQSEANSESFRFLQTVISTLDNNLAEDAEQKTQQLAIIPRICDILTISSNIATFNALLDSIDTILLEKSSLLSQPNIESTIRTLTALTSRSSPALPPISAPQIYTRLCKTTRLVLLLHRSRLGGRYHIFLPLLQGLLSLLFIPNTARGTTHPAWLKYRASADAPITPQHATHYTKLLSLLCSPPLSTLSKSHHRRTTSSKHVLNDPVKAARSYASQFVYPLLASFCRFCLSGRLDGAVRPKLMSGVWEVVSVAGLDKEVLDAMYVGMSSECRDVWRGVWEEWGRANGRGGAGSP</sequence>
<name>A0A9P4KE70_9PLEO</name>
<dbReference type="InterPro" id="IPR052609">
    <property type="entry name" value="Ribosome_Biogenesis_Reg"/>
</dbReference>
<evidence type="ECO:0000259" key="2">
    <source>
        <dbReference type="Pfam" id="PF10441"/>
    </source>
</evidence>
<dbReference type="GO" id="GO:0042254">
    <property type="term" value="P:ribosome biogenesis"/>
    <property type="evidence" value="ECO:0007669"/>
    <property type="project" value="TreeGrafter"/>
</dbReference>
<feature type="region of interest" description="Disordered" evidence="1">
    <location>
        <begin position="131"/>
        <end position="185"/>
    </location>
</feature>
<evidence type="ECO:0000313" key="4">
    <source>
        <dbReference type="Proteomes" id="UP000800093"/>
    </source>
</evidence>
<dbReference type="PANTHER" id="PTHR15682">
    <property type="entry name" value="UNHEALTHY RIBOSOME BIOGENESIS PROTEIN 2 HOMOLOG"/>
    <property type="match status" value="1"/>
</dbReference>
<dbReference type="InterPro" id="IPR018849">
    <property type="entry name" value="Urb2/Npa2_C"/>
</dbReference>
<protein>
    <recommendedName>
        <fullName evidence="2">Nucleolar 27S pre-rRNA processing Urb2/Npa2 C-terminal domain-containing protein</fullName>
    </recommendedName>
</protein>
<feature type="compositionally biased region" description="Basic and acidic residues" evidence="1">
    <location>
        <begin position="131"/>
        <end position="151"/>
    </location>
</feature>
<evidence type="ECO:0000256" key="1">
    <source>
        <dbReference type="SAM" id="MobiDB-lite"/>
    </source>
</evidence>
<evidence type="ECO:0000313" key="3">
    <source>
        <dbReference type="EMBL" id="KAF2264820.1"/>
    </source>
</evidence>
<proteinExistence type="predicted"/>
<dbReference type="EMBL" id="ML986613">
    <property type="protein sequence ID" value="KAF2264820.1"/>
    <property type="molecule type" value="Genomic_DNA"/>
</dbReference>
<feature type="domain" description="Nucleolar 27S pre-rRNA processing Urb2/Npa2 C-terminal" evidence="2">
    <location>
        <begin position="1231"/>
        <end position="1459"/>
    </location>
</feature>
<accession>A0A9P4KE70</accession>
<reference evidence="4" key="1">
    <citation type="journal article" date="2020" name="Stud. Mycol.">
        <title>101 Dothideomycetes genomes: A test case for predicting lifestyles and emergence of pathogens.</title>
        <authorList>
            <person name="Haridas S."/>
            <person name="Albert R."/>
            <person name="Binder M."/>
            <person name="Bloem J."/>
            <person name="LaButti K."/>
            <person name="Salamov A."/>
            <person name="Andreopoulos B."/>
            <person name="Baker S."/>
            <person name="Barry K."/>
            <person name="Bills G."/>
            <person name="Bluhm B."/>
            <person name="Cannon C."/>
            <person name="Castanera R."/>
            <person name="Culley D."/>
            <person name="Daum C."/>
            <person name="Ezra D."/>
            <person name="Gonzalez J."/>
            <person name="Henrissat B."/>
            <person name="Kuo A."/>
            <person name="Liang C."/>
            <person name="Lipzen A."/>
            <person name="Lutzoni F."/>
            <person name="Magnuson J."/>
            <person name="Mondo S."/>
            <person name="Nolan M."/>
            <person name="Ohm R."/>
            <person name="Pangilinan J."/>
            <person name="Park H.-J."/>
            <person name="Ramirez L."/>
            <person name="Alfaro M."/>
            <person name="Sun H."/>
            <person name="Tritt A."/>
            <person name="Yoshinaga Y."/>
            <person name="Zwiers L.-H."/>
            <person name="Turgeon B."/>
            <person name="Goodwin S."/>
            <person name="Spatafora J."/>
            <person name="Crous P."/>
            <person name="Grigoriev I."/>
        </authorList>
    </citation>
    <scope>NUCLEOTIDE SEQUENCE [LARGE SCALE GENOMIC DNA]</scope>
    <source>
        <strain evidence="4">CBS 304.66</strain>
    </source>
</reference>
<dbReference type="Pfam" id="PF10441">
    <property type="entry name" value="Urb2"/>
    <property type="match status" value="1"/>
</dbReference>
<dbReference type="PANTHER" id="PTHR15682:SF2">
    <property type="entry name" value="UNHEALTHY RIBOSOME BIOGENESIS PROTEIN 2 HOMOLOG"/>
    <property type="match status" value="1"/>
</dbReference>
<keyword evidence="4" id="KW-1185">Reference proteome</keyword>
<dbReference type="Proteomes" id="UP000800093">
    <property type="component" value="Unassembled WGS sequence"/>
</dbReference>
<dbReference type="GO" id="GO:0005730">
    <property type="term" value="C:nucleolus"/>
    <property type="evidence" value="ECO:0007669"/>
    <property type="project" value="TreeGrafter"/>
</dbReference>
<comment type="caution">
    <text evidence="3">The sequence shown here is derived from an EMBL/GenBank/DDBJ whole genome shotgun (WGS) entry which is preliminary data.</text>
</comment>